<protein>
    <recommendedName>
        <fullName evidence="2">tRNA uridine(34) hydroxylase</fullName>
        <ecNumber evidence="2">1.14.-.-</ecNumber>
    </recommendedName>
    <alternativeName>
        <fullName evidence="2">tRNA hydroxylation protein O</fullName>
    </alternativeName>
</protein>
<keyword evidence="5" id="KW-1185">Reference proteome</keyword>
<dbReference type="HAMAP" id="MF_00469">
    <property type="entry name" value="TrhO"/>
    <property type="match status" value="1"/>
</dbReference>
<organism evidence="4 5">
    <name type="scientific">Heyndrickxia oleronia</name>
    <dbReference type="NCBI Taxonomy" id="38875"/>
    <lineage>
        <taxon>Bacteria</taxon>
        <taxon>Bacillati</taxon>
        <taxon>Bacillota</taxon>
        <taxon>Bacilli</taxon>
        <taxon>Bacillales</taxon>
        <taxon>Bacillaceae</taxon>
        <taxon>Heyndrickxia</taxon>
    </lineage>
</organism>
<dbReference type="SMART" id="SM00450">
    <property type="entry name" value="RHOD"/>
    <property type="match status" value="1"/>
</dbReference>
<dbReference type="Gene3D" id="3.30.70.100">
    <property type="match status" value="1"/>
</dbReference>
<dbReference type="GO" id="GO:0016705">
    <property type="term" value="F:oxidoreductase activity, acting on paired donors, with incorporation or reduction of molecular oxygen"/>
    <property type="evidence" value="ECO:0007669"/>
    <property type="project" value="UniProtKB-UniRule"/>
</dbReference>
<dbReference type="InterPro" id="IPR020936">
    <property type="entry name" value="TrhO"/>
</dbReference>
<dbReference type="Pfam" id="PF17773">
    <property type="entry name" value="UPF0176_N"/>
    <property type="match status" value="1"/>
</dbReference>
<feature type="domain" description="Rhodanese" evidence="3">
    <location>
        <begin position="126"/>
        <end position="220"/>
    </location>
</feature>
<comment type="function">
    <text evidence="2">Catalyzes oxygen-dependent 5-hydroxyuridine (ho5U) modification at position 34 in tRNAs.</text>
</comment>
<dbReference type="GO" id="GO:0006400">
    <property type="term" value="P:tRNA modification"/>
    <property type="evidence" value="ECO:0007669"/>
    <property type="project" value="UniProtKB-UniRule"/>
</dbReference>
<evidence type="ECO:0000256" key="2">
    <source>
        <dbReference type="HAMAP-Rule" id="MF_00469"/>
    </source>
</evidence>
<keyword evidence="2" id="KW-0560">Oxidoreductase</keyword>
<dbReference type="InterPro" id="IPR040503">
    <property type="entry name" value="TRHO_N"/>
</dbReference>
<dbReference type="InterPro" id="IPR036873">
    <property type="entry name" value="Rhodanese-like_dom_sf"/>
</dbReference>
<evidence type="ECO:0000313" key="5">
    <source>
        <dbReference type="Proteomes" id="UP000189761"/>
    </source>
</evidence>
<name>A0A8E2LCM6_9BACI</name>
<evidence type="ECO:0000259" key="3">
    <source>
        <dbReference type="PROSITE" id="PS50206"/>
    </source>
</evidence>
<comment type="catalytic activity">
    <reaction evidence="2">
        <text>uridine(34) in tRNA + AH2 + O2 = 5-hydroxyuridine(34) in tRNA + A + H2O</text>
        <dbReference type="Rhea" id="RHEA:64224"/>
        <dbReference type="Rhea" id="RHEA-COMP:11727"/>
        <dbReference type="Rhea" id="RHEA-COMP:13381"/>
        <dbReference type="ChEBI" id="CHEBI:13193"/>
        <dbReference type="ChEBI" id="CHEBI:15377"/>
        <dbReference type="ChEBI" id="CHEBI:15379"/>
        <dbReference type="ChEBI" id="CHEBI:17499"/>
        <dbReference type="ChEBI" id="CHEBI:65315"/>
        <dbReference type="ChEBI" id="CHEBI:136877"/>
    </reaction>
</comment>
<dbReference type="EC" id="1.14.-.-" evidence="2"/>
<evidence type="ECO:0000313" key="4">
    <source>
        <dbReference type="EMBL" id="OOP66338.1"/>
    </source>
</evidence>
<dbReference type="Pfam" id="PF12368">
    <property type="entry name" value="Rhodanese_C"/>
    <property type="match status" value="1"/>
</dbReference>
<dbReference type="Proteomes" id="UP000189761">
    <property type="component" value="Unassembled WGS sequence"/>
</dbReference>
<gene>
    <name evidence="2" type="primary">trhO</name>
    <name evidence="4" type="ORF">BWZ43_21435</name>
</gene>
<comment type="similarity">
    <text evidence="2">Belongs to the TrhO family.</text>
</comment>
<keyword evidence="1 2" id="KW-0819">tRNA processing</keyword>
<dbReference type="InterPro" id="IPR022111">
    <property type="entry name" value="Rhodanese_C"/>
</dbReference>
<accession>A0A8E2LCM6</accession>
<dbReference type="SUPFAM" id="SSF52821">
    <property type="entry name" value="Rhodanese/Cell cycle control phosphatase"/>
    <property type="match status" value="1"/>
</dbReference>
<proteinExistence type="inferred from homology"/>
<dbReference type="Pfam" id="PF00581">
    <property type="entry name" value="Rhodanese"/>
    <property type="match status" value="1"/>
</dbReference>
<dbReference type="EMBL" id="MTLA01000329">
    <property type="protein sequence ID" value="OOP66338.1"/>
    <property type="molecule type" value="Genomic_DNA"/>
</dbReference>
<dbReference type="PROSITE" id="PS50206">
    <property type="entry name" value="RHODANESE_3"/>
    <property type="match status" value="1"/>
</dbReference>
<comment type="caution">
    <text evidence="4">The sequence shown here is derived from an EMBL/GenBank/DDBJ whole genome shotgun (WGS) entry which is preliminary data.</text>
</comment>
<dbReference type="CDD" id="cd01518">
    <property type="entry name" value="RHOD_YceA"/>
    <property type="match status" value="1"/>
</dbReference>
<dbReference type="Gene3D" id="3.40.250.10">
    <property type="entry name" value="Rhodanese-like domain"/>
    <property type="match status" value="1"/>
</dbReference>
<reference evidence="4 5" key="1">
    <citation type="submission" date="2017-01" db="EMBL/GenBank/DDBJ databases">
        <title>Draft genome sequence of Bacillus oleronius.</title>
        <authorList>
            <person name="Allam M."/>
        </authorList>
    </citation>
    <scope>NUCLEOTIDE SEQUENCE [LARGE SCALE GENOMIC DNA]</scope>
    <source>
        <strain evidence="4 5">DSM 9356</strain>
    </source>
</reference>
<dbReference type="PANTHER" id="PTHR43268:SF3">
    <property type="entry name" value="RHODANESE-LIKE DOMAIN-CONTAINING PROTEIN 7-RELATED"/>
    <property type="match status" value="1"/>
</dbReference>
<dbReference type="RefSeq" id="WP_058004396.1">
    <property type="nucleotide sequence ID" value="NZ_CP065424.1"/>
</dbReference>
<dbReference type="AlphaFoldDB" id="A0A8E2LCM6"/>
<sequence length="323" mass="37823">MSEKPYRVLLYYFYTKIENPEEYAAQHLAYCKDLGLKGRVLVANEGINGTLSGPVEQTNQYMEMMKNDPRFDGIVFKVDEADKHVFKKMHVRPRKELVTLRLEDDINPNELTGKYYSPKEFYEAMQDEDTVILDARNDYEYDLGHFKGAIRPDIETFRDLPNWVRENKEKFEGKKILTYCTGGIRCEKFSGWLVREGFEDVAQLHGGIVSYGKDPEVQGELWDGQCYVFDERIAVPINQKEHVIVGKDYFTGEPCERYVNCANPECNRQMLCSEENEHKYLRGCSHECRVHPRNLYIKEHGLTKEEVAERLQKIEEEETVSQR</sequence>
<dbReference type="InterPro" id="IPR001763">
    <property type="entry name" value="Rhodanese-like_dom"/>
</dbReference>
<evidence type="ECO:0000256" key="1">
    <source>
        <dbReference type="ARBA" id="ARBA00022694"/>
    </source>
</evidence>
<dbReference type="PANTHER" id="PTHR43268">
    <property type="entry name" value="THIOSULFATE SULFURTRANSFERASE/RHODANESE-LIKE DOMAIN-CONTAINING PROTEIN 2"/>
    <property type="match status" value="1"/>
</dbReference>
<dbReference type="NCBIfam" id="NF001135">
    <property type="entry name" value="PRK00142.1-3"/>
    <property type="match status" value="1"/>
</dbReference>